<keyword evidence="1" id="KW-0732">Signal</keyword>
<accession>A0A9J6BM50</accession>
<name>A0A9J6BM50_POLVA</name>
<feature type="signal peptide" evidence="1">
    <location>
        <begin position="1"/>
        <end position="21"/>
    </location>
</feature>
<proteinExistence type="predicted"/>
<gene>
    <name evidence="2" type="ORF">PVAND_001076</name>
</gene>
<comment type="caution">
    <text evidence="2">The sequence shown here is derived from an EMBL/GenBank/DDBJ whole genome shotgun (WGS) entry which is preliminary data.</text>
</comment>
<reference evidence="2" key="1">
    <citation type="submission" date="2021-03" db="EMBL/GenBank/DDBJ databases">
        <title>Chromosome level genome of the anhydrobiotic midge Polypedilum vanderplanki.</title>
        <authorList>
            <person name="Yoshida Y."/>
            <person name="Kikawada T."/>
            <person name="Gusev O."/>
        </authorList>
    </citation>
    <scope>NUCLEOTIDE SEQUENCE</scope>
    <source>
        <strain evidence="2">NIAS01</strain>
        <tissue evidence="2">Whole body or cell culture</tissue>
    </source>
</reference>
<organism evidence="2 3">
    <name type="scientific">Polypedilum vanderplanki</name>
    <name type="common">Sleeping chironomid midge</name>
    <dbReference type="NCBI Taxonomy" id="319348"/>
    <lineage>
        <taxon>Eukaryota</taxon>
        <taxon>Metazoa</taxon>
        <taxon>Ecdysozoa</taxon>
        <taxon>Arthropoda</taxon>
        <taxon>Hexapoda</taxon>
        <taxon>Insecta</taxon>
        <taxon>Pterygota</taxon>
        <taxon>Neoptera</taxon>
        <taxon>Endopterygota</taxon>
        <taxon>Diptera</taxon>
        <taxon>Nematocera</taxon>
        <taxon>Chironomoidea</taxon>
        <taxon>Chironomidae</taxon>
        <taxon>Chironominae</taxon>
        <taxon>Polypedilum</taxon>
        <taxon>Polypedilum</taxon>
    </lineage>
</organism>
<dbReference type="AlphaFoldDB" id="A0A9J6BM50"/>
<keyword evidence="3" id="KW-1185">Reference proteome</keyword>
<dbReference type="Proteomes" id="UP001107558">
    <property type="component" value="Chromosome 3"/>
</dbReference>
<evidence type="ECO:0000256" key="1">
    <source>
        <dbReference type="SAM" id="SignalP"/>
    </source>
</evidence>
<feature type="chain" id="PRO_5039929109" evidence="1">
    <location>
        <begin position="22"/>
        <end position="150"/>
    </location>
</feature>
<sequence>MILINFKKFLIVAILIYDAFAGGPGFNNCVEVIDSFSPLISSFQSTIASFRDQALSDIKDAFSEATDLQKFSAAAKSILEALEISLQVEVNEFLKIVPQIIPEVNANDCAKYFLDRMTVEGPLKCLDQNIIYNISNDAFQAAFDQIDNMY</sequence>
<evidence type="ECO:0000313" key="3">
    <source>
        <dbReference type="Proteomes" id="UP001107558"/>
    </source>
</evidence>
<evidence type="ECO:0000313" key="2">
    <source>
        <dbReference type="EMBL" id="KAG5670842.1"/>
    </source>
</evidence>
<dbReference type="EMBL" id="JADBJN010000003">
    <property type="protein sequence ID" value="KAG5670842.1"/>
    <property type="molecule type" value="Genomic_DNA"/>
</dbReference>
<protein>
    <submittedName>
        <fullName evidence="2">Uncharacterized protein</fullName>
    </submittedName>
</protein>